<accession>A0AAD7H6Z5</accession>
<dbReference type="AlphaFoldDB" id="A0AAD7H6Z5"/>
<keyword evidence="3" id="KW-1185">Reference proteome</keyword>
<evidence type="ECO:0000313" key="3">
    <source>
        <dbReference type="Proteomes" id="UP001215280"/>
    </source>
</evidence>
<name>A0AAD7H6Z5_9AGAR</name>
<reference evidence="2" key="1">
    <citation type="submission" date="2023-03" db="EMBL/GenBank/DDBJ databases">
        <title>Massive genome expansion in bonnet fungi (Mycena s.s.) driven by repeated elements and novel gene families across ecological guilds.</title>
        <authorList>
            <consortium name="Lawrence Berkeley National Laboratory"/>
            <person name="Harder C.B."/>
            <person name="Miyauchi S."/>
            <person name="Viragh M."/>
            <person name="Kuo A."/>
            <person name="Thoen E."/>
            <person name="Andreopoulos B."/>
            <person name="Lu D."/>
            <person name="Skrede I."/>
            <person name="Drula E."/>
            <person name="Henrissat B."/>
            <person name="Morin E."/>
            <person name="Kohler A."/>
            <person name="Barry K."/>
            <person name="LaButti K."/>
            <person name="Morin E."/>
            <person name="Salamov A."/>
            <person name="Lipzen A."/>
            <person name="Mereny Z."/>
            <person name="Hegedus B."/>
            <person name="Baldrian P."/>
            <person name="Stursova M."/>
            <person name="Weitz H."/>
            <person name="Taylor A."/>
            <person name="Grigoriev I.V."/>
            <person name="Nagy L.G."/>
            <person name="Martin F."/>
            <person name="Kauserud H."/>
        </authorList>
    </citation>
    <scope>NUCLEOTIDE SEQUENCE</scope>
    <source>
        <strain evidence="2">CBHHK188m</strain>
    </source>
</reference>
<feature type="region of interest" description="Disordered" evidence="1">
    <location>
        <begin position="148"/>
        <end position="177"/>
    </location>
</feature>
<protein>
    <submittedName>
        <fullName evidence="2">Uncharacterized protein</fullName>
    </submittedName>
</protein>
<sequence>MYLNTMQHPQHPVRHPWFDKTTKRKQPSSVSDPSYRATKRHRSGTLERGFANLTLDASMPPPVPPSPPLRTPTIPEVTMKASSWYEPERDRIVITDLDSYSDDEADATSQSQDAPLISPALIKRISTRPLAPDALPAQYQTQALVLFRPLSSQIPPPPPEPKPTEAEADDDAMDVEP</sequence>
<proteinExistence type="predicted"/>
<dbReference type="EMBL" id="JARJLG010000381">
    <property type="protein sequence ID" value="KAJ7713954.1"/>
    <property type="molecule type" value="Genomic_DNA"/>
</dbReference>
<feature type="compositionally biased region" description="Acidic residues" evidence="1">
    <location>
        <begin position="166"/>
        <end position="177"/>
    </location>
</feature>
<dbReference type="Proteomes" id="UP001215280">
    <property type="component" value="Unassembled WGS sequence"/>
</dbReference>
<feature type="compositionally biased region" description="Pro residues" evidence="1">
    <location>
        <begin position="59"/>
        <end position="70"/>
    </location>
</feature>
<gene>
    <name evidence="2" type="ORF">DFH07DRAFT_383114</name>
</gene>
<evidence type="ECO:0000256" key="1">
    <source>
        <dbReference type="SAM" id="MobiDB-lite"/>
    </source>
</evidence>
<evidence type="ECO:0000313" key="2">
    <source>
        <dbReference type="EMBL" id="KAJ7713954.1"/>
    </source>
</evidence>
<feature type="region of interest" description="Disordered" evidence="1">
    <location>
        <begin position="1"/>
        <end position="74"/>
    </location>
</feature>
<organism evidence="2 3">
    <name type="scientific">Mycena maculata</name>
    <dbReference type="NCBI Taxonomy" id="230809"/>
    <lineage>
        <taxon>Eukaryota</taxon>
        <taxon>Fungi</taxon>
        <taxon>Dikarya</taxon>
        <taxon>Basidiomycota</taxon>
        <taxon>Agaricomycotina</taxon>
        <taxon>Agaricomycetes</taxon>
        <taxon>Agaricomycetidae</taxon>
        <taxon>Agaricales</taxon>
        <taxon>Marasmiineae</taxon>
        <taxon>Mycenaceae</taxon>
        <taxon>Mycena</taxon>
    </lineage>
</organism>
<comment type="caution">
    <text evidence="2">The sequence shown here is derived from an EMBL/GenBank/DDBJ whole genome shotgun (WGS) entry which is preliminary data.</text>
</comment>